<dbReference type="InterPro" id="IPR054467">
    <property type="entry name" value="YkoP-like_dom"/>
</dbReference>
<comment type="caution">
    <text evidence="2">The sequence shown here is derived from an EMBL/GenBank/DDBJ whole genome shotgun (WGS) entry which is preliminary data.</text>
</comment>
<name>A0ABV9IBV7_9DEIO</name>
<dbReference type="RefSeq" id="WP_380062819.1">
    <property type="nucleotide sequence ID" value="NZ_JBHSEI010000010.1"/>
</dbReference>
<evidence type="ECO:0000313" key="3">
    <source>
        <dbReference type="Proteomes" id="UP001595952"/>
    </source>
</evidence>
<proteinExistence type="predicted"/>
<accession>A0ABV9IBV7</accession>
<dbReference type="Proteomes" id="UP001595952">
    <property type="component" value="Unassembled WGS sequence"/>
</dbReference>
<feature type="domain" description="YkoP-like" evidence="1">
    <location>
        <begin position="228"/>
        <end position="340"/>
    </location>
</feature>
<sequence>MTLQDTTSLRDLLLRAGAFGAWAGGTGGGPEVGLGVPVSSAAEARQVLDTLAGQSVQATVLVPATLAAQLRVELRAAAQAGHQLAGQGEAAGLLRLEVEAGQGVSAWDPAGVAWRDLRQLAAWGVSPLPAPLDRPEPGHTLRVNPAELPARLAELRALGYRPVPVRALPGLRRAGGRDLLGLAYQRLVEDRFTRTSGVIDLTARADAVMRVAPLNHAPPPLPLPPGTPTAELHLHSPRIVGLAGRGALGAYRAYQRSLRDVAQALVERPELHAAQAVFAVTLFHGPLAQSGFSLLALPPLRARWYGLGFRVIRLMHGTARAPSEAEPKMAWMTRDAFLERHGRASAR</sequence>
<gene>
    <name evidence="2" type="ORF">ACFO0D_16035</name>
</gene>
<dbReference type="EMBL" id="JBHSEI010000010">
    <property type="protein sequence ID" value="MFC4639842.1"/>
    <property type="molecule type" value="Genomic_DNA"/>
</dbReference>
<organism evidence="2 3">
    <name type="scientific">Deinococcus hohokamensis</name>
    <dbReference type="NCBI Taxonomy" id="309883"/>
    <lineage>
        <taxon>Bacteria</taxon>
        <taxon>Thermotogati</taxon>
        <taxon>Deinococcota</taxon>
        <taxon>Deinococci</taxon>
        <taxon>Deinococcales</taxon>
        <taxon>Deinococcaceae</taxon>
        <taxon>Deinococcus</taxon>
    </lineage>
</organism>
<reference evidence="3" key="1">
    <citation type="journal article" date="2019" name="Int. J. Syst. Evol. Microbiol.">
        <title>The Global Catalogue of Microorganisms (GCM) 10K type strain sequencing project: providing services to taxonomists for standard genome sequencing and annotation.</title>
        <authorList>
            <consortium name="The Broad Institute Genomics Platform"/>
            <consortium name="The Broad Institute Genome Sequencing Center for Infectious Disease"/>
            <person name="Wu L."/>
            <person name="Ma J."/>
        </authorList>
    </citation>
    <scope>NUCLEOTIDE SEQUENCE [LARGE SCALE GENOMIC DNA]</scope>
    <source>
        <strain evidence="3">CCUG 55995</strain>
    </source>
</reference>
<dbReference type="Pfam" id="PF22790">
    <property type="entry name" value="YkoP"/>
    <property type="match status" value="1"/>
</dbReference>
<evidence type="ECO:0000259" key="1">
    <source>
        <dbReference type="Pfam" id="PF22790"/>
    </source>
</evidence>
<keyword evidence="3" id="KW-1185">Reference proteome</keyword>
<evidence type="ECO:0000313" key="2">
    <source>
        <dbReference type="EMBL" id="MFC4639842.1"/>
    </source>
</evidence>
<protein>
    <submittedName>
        <fullName evidence="2">Sectered polysaccharide deacetylase</fullName>
    </submittedName>
</protein>